<feature type="domain" description="Chromosomal replication initiator protein DnaA ATPAse" evidence="1">
    <location>
        <begin position="18"/>
        <end position="161"/>
    </location>
</feature>
<feature type="domain" description="Hda lid" evidence="2">
    <location>
        <begin position="171"/>
        <end position="235"/>
    </location>
</feature>
<dbReference type="SUPFAM" id="SSF52540">
    <property type="entry name" value="P-loop containing nucleoside triphosphate hydrolases"/>
    <property type="match status" value="1"/>
</dbReference>
<dbReference type="Gene3D" id="3.40.50.300">
    <property type="entry name" value="P-loop containing nucleotide triphosphate hydrolases"/>
    <property type="match status" value="1"/>
</dbReference>
<organism evidence="3 4">
    <name type="scientific">Idiomarina ramblicola</name>
    <dbReference type="NCBI Taxonomy" id="263724"/>
    <lineage>
        <taxon>Bacteria</taxon>
        <taxon>Pseudomonadati</taxon>
        <taxon>Pseudomonadota</taxon>
        <taxon>Gammaproteobacteria</taxon>
        <taxon>Alteromonadales</taxon>
        <taxon>Idiomarinaceae</taxon>
        <taxon>Idiomarina</taxon>
    </lineage>
</organism>
<keyword evidence="4" id="KW-1185">Reference proteome</keyword>
<proteinExistence type="predicted"/>
<evidence type="ECO:0000259" key="2">
    <source>
        <dbReference type="Pfam" id="PF22688"/>
    </source>
</evidence>
<dbReference type="Gene3D" id="1.10.8.60">
    <property type="match status" value="1"/>
</dbReference>
<dbReference type="OrthoDB" id="9784878at2"/>
<dbReference type="NCBIfam" id="TIGR03420">
    <property type="entry name" value="DnaA_homol_Hda"/>
    <property type="match status" value="1"/>
</dbReference>
<dbReference type="PANTHER" id="PTHR30050:SF5">
    <property type="entry name" value="DNAA REGULATORY INACTIVATOR HDA"/>
    <property type="match status" value="1"/>
</dbReference>
<dbReference type="EMBL" id="PIQC01000001">
    <property type="protein sequence ID" value="RUO73153.1"/>
    <property type="molecule type" value="Genomic_DNA"/>
</dbReference>
<dbReference type="AlphaFoldDB" id="A0A432Z5N8"/>
<name>A0A432Z5N8_9GAMM</name>
<dbReference type="GO" id="GO:0032297">
    <property type="term" value="P:negative regulation of DNA-templated DNA replication initiation"/>
    <property type="evidence" value="ECO:0007669"/>
    <property type="project" value="InterPro"/>
</dbReference>
<sequence length="237" mass="26706">MSPQQLPLAVQLPDDEIFSTFLTGDNSTLLSWLEGLPETKPPLKRSQQLTWLSGASGVGKSHLMHSVIASVKPEQRIAYLPLRELAHADPTAVLQGMDQADLICLDDIDTVTFEQSWSFELFSLINRVTDNESTRLIMTAKQSAAQTEVILPDLQSRFQWATGFQLQPLSDEEKVNALILRAQWRGLELPNDVAAFMTQRLGRSMRDLMKALNELDQASITYQRRLTIPFVKQVLEI</sequence>
<dbReference type="PANTHER" id="PTHR30050">
    <property type="entry name" value="CHROMOSOMAL REPLICATION INITIATOR PROTEIN DNAA"/>
    <property type="match status" value="1"/>
</dbReference>
<dbReference type="InterPro" id="IPR013317">
    <property type="entry name" value="DnaA_dom"/>
</dbReference>
<evidence type="ECO:0000259" key="1">
    <source>
        <dbReference type="Pfam" id="PF00308"/>
    </source>
</evidence>
<comment type="caution">
    <text evidence="3">The sequence shown here is derived from an EMBL/GenBank/DDBJ whole genome shotgun (WGS) entry which is preliminary data.</text>
</comment>
<dbReference type="InterPro" id="IPR017788">
    <property type="entry name" value="Hda"/>
</dbReference>
<dbReference type="GO" id="GO:0006270">
    <property type="term" value="P:DNA replication initiation"/>
    <property type="evidence" value="ECO:0007669"/>
    <property type="project" value="TreeGrafter"/>
</dbReference>
<reference evidence="4" key="1">
    <citation type="journal article" date="2018" name="Front. Microbiol.">
        <title>Genome-Based Analysis Reveals the Taxonomy and Diversity of the Family Idiomarinaceae.</title>
        <authorList>
            <person name="Liu Y."/>
            <person name="Lai Q."/>
            <person name="Shao Z."/>
        </authorList>
    </citation>
    <scope>NUCLEOTIDE SEQUENCE [LARGE SCALE GENOMIC DNA]</scope>
    <source>
        <strain evidence="4">R22</strain>
    </source>
</reference>
<dbReference type="Pfam" id="PF00308">
    <property type="entry name" value="Bac_DnaA"/>
    <property type="match status" value="1"/>
</dbReference>
<evidence type="ECO:0000313" key="4">
    <source>
        <dbReference type="Proteomes" id="UP000288058"/>
    </source>
</evidence>
<dbReference type="RefSeq" id="WP_126779592.1">
    <property type="nucleotide sequence ID" value="NZ_PIQC01000001.1"/>
</dbReference>
<protein>
    <submittedName>
        <fullName evidence="3">DnaA regulatory inactivator Hda</fullName>
    </submittedName>
</protein>
<dbReference type="InterPro" id="IPR027417">
    <property type="entry name" value="P-loop_NTPase"/>
</dbReference>
<evidence type="ECO:0000313" key="3">
    <source>
        <dbReference type="EMBL" id="RUO73153.1"/>
    </source>
</evidence>
<dbReference type="Pfam" id="PF22688">
    <property type="entry name" value="Hda_lid"/>
    <property type="match status" value="1"/>
</dbReference>
<dbReference type="InterPro" id="IPR055199">
    <property type="entry name" value="Hda_lid"/>
</dbReference>
<dbReference type="Proteomes" id="UP000288058">
    <property type="component" value="Unassembled WGS sequence"/>
</dbReference>
<gene>
    <name evidence="3" type="primary">hda</name>
    <name evidence="3" type="ORF">CWI78_01550</name>
</gene>
<accession>A0A432Z5N8</accession>